<accession>A0A0H2V6P1</accession>
<protein>
    <submittedName>
        <fullName evidence="1">Uncharacterized protein</fullName>
    </submittedName>
</protein>
<organism evidence="1 2">
    <name type="scientific">Escherichia coli O6:H1 (strain CFT073 / ATCC 700928 / UPEC)</name>
    <dbReference type="NCBI Taxonomy" id="199310"/>
    <lineage>
        <taxon>Bacteria</taxon>
        <taxon>Pseudomonadati</taxon>
        <taxon>Pseudomonadota</taxon>
        <taxon>Gammaproteobacteria</taxon>
        <taxon>Enterobacterales</taxon>
        <taxon>Enterobacteriaceae</taxon>
        <taxon>Escherichia</taxon>
    </lineage>
</organism>
<keyword evidence="2" id="KW-1185">Reference proteome</keyword>
<dbReference type="KEGG" id="ecc:c1484"/>
<gene>
    <name evidence="1" type="ordered locus">c1484</name>
</gene>
<reference evidence="1 2" key="1">
    <citation type="journal article" date="2002" name="Proc. Natl. Acad. Sci. U.S.A.">
        <title>Extensive mosaic structure revealed by the complete genome sequence of uropathogenic Escherichia coli.</title>
        <authorList>
            <person name="Welch R.A."/>
            <person name="Burland V."/>
            <person name="Plunkett G.III."/>
            <person name="Redford P."/>
            <person name="Roesch P."/>
            <person name="Rasko D."/>
            <person name="Buckles E.L."/>
            <person name="Liou S.R."/>
            <person name="Boutin A."/>
            <person name="Hackett J."/>
            <person name="Stroud D."/>
            <person name="Mayhew G.F."/>
            <person name="Rose D.J."/>
            <person name="Zhou S."/>
            <person name="Schwartz D.C."/>
            <person name="Perna N.T."/>
            <person name="Mobley H.L."/>
            <person name="Donnenberg M.S."/>
            <person name="Blattner F.R."/>
        </authorList>
    </citation>
    <scope>NUCLEOTIDE SEQUENCE [LARGE SCALE GENOMIC DNA]</scope>
    <source>
        <strain evidence="2">CFT073 / ATCC 700928 / UPEC</strain>
    </source>
</reference>
<evidence type="ECO:0000313" key="1">
    <source>
        <dbReference type="EMBL" id="AAN79953.1"/>
    </source>
</evidence>
<dbReference type="EMBL" id="AE014075">
    <property type="protein sequence ID" value="AAN79953.1"/>
    <property type="molecule type" value="Genomic_DNA"/>
</dbReference>
<proteinExistence type="predicted"/>
<name>A0A0H2V6P1_ECOL6</name>
<dbReference type="Proteomes" id="UP000001410">
    <property type="component" value="Chromosome"/>
</dbReference>
<dbReference type="HOGENOM" id="CLU_189789_0_0_6"/>
<sequence length="88" mass="9179">MPDGRTEVIGDQRVGFYRNALDRAERTQQNEGGNIPAHTGSNTAVRHAAGGAEQAHGLIAGGSETGNKRVAVRQISAQEAKTPSLVTA</sequence>
<dbReference type="AlphaFoldDB" id="A0A0H2V6P1"/>
<evidence type="ECO:0000313" key="2">
    <source>
        <dbReference type="Proteomes" id="UP000001410"/>
    </source>
</evidence>